<feature type="region of interest" description="Disordered" evidence="10">
    <location>
        <begin position="1"/>
        <end position="94"/>
    </location>
</feature>
<evidence type="ECO:0000259" key="12">
    <source>
        <dbReference type="PROSITE" id="PS51194"/>
    </source>
</evidence>
<dbReference type="InterPro" id="IPR050547">
    <property type="entry name" value="DEAD_box_RNA_helicases"/>
</dbReference>
<dbReference type="CDD" id="cd00268">
    <property type="entry name" value="DEADc"/>
    <property type="match status" value="1"/>
</dbReference>
<comment type="catalytic activity">
    <reaction evidence="8">
        <text>ATP + H2O = ADP + phosphate + H(+)</text>
        <dbReference type="Rhea" id="RHEA:13065"/>
        <dbReference type="ChEBI" id="CHEBI:15377"/>
        <dbReference type="ChEBI" id="CHEBI:15378"/>
        <dbReference type="ChEBI" id="CHEBI:30616"/>
        <dbReference type="ChEBI" id="CHEBI:43474"/>
        <dbReference type="ChEBI" id="CHEBI:456216"/>
        <dbReference type="EC" id="3.6.4.13"/>
    </reaction>
</comment>
<evidence type="ECO:0000259" key="11">
    <source>
        <dbReference type="PROSITE" id="PS51192"/>
    </source>
</evidence>
<dbReference type="InterPro" id="IPR059027">
    <property type="entry name" value="DD_DDX21-DDX50"/>
</dbReference>
<dbReference type="AlphaFoldDB" id="A0A6J0LDM8"/>
<dbReference type="GO" id="GO:0016787">
    <property type="term" value="F:hydrolase activity"/>
    <property type="evidence" value="ECO:0007669"/>
    <property type="project" value="UniProtKB-KW"/>
</dbReference>
<evidence type="ECO:0000313" key="14">
    <source>
        <dbReference type="RefSeq" id="XP_018457739.2"/>
    </source>
</evidence>
<dbReference type="GO" id="GO:0005524">
    <property type="term" value="F:ATP binding"/>
    <property type="evidence" value="ECO:0007669"/>
    <property type="project" value="UniProtKB-KW"/>
</dbReference>
<dbReference type="InterPro" id="IPR044742">
    <property type="entry name" value="DEAD/DEAH_RhlB"/>
</dbReference>
<dbReference type="GO" id="GO:0003724">
    <property type="term" value="F:RNA helicase activity"/>
    <property type="evidence" value="ECO:0007669"/>
    <property type="project" value="UniProtKB-EC"/>
</dbReference>
<sequence length="658" mass="71808">MPSLALSDKKKEEKKMKKKIDLETTTPEQQDSKKKGKKLKLSDSDGEESDKKEKEKKKSKKKRKSSEVDEESEEEKKSSKKVKVDNPNAVSNFRISDPLKDKLKEKGIEALFPIQATTFDMVLDGADLVGRARTGQGKTLAFVLPILESLINGPAKSKRKNGYGRAPSVLVLLPTRELAKQVYADFEAYGGSVGLTSCCVYGGDPYAPQEHKLKRGVDIVVGTPGRIKDHIERRNLDLTYLQFRVLDEADEMLRMGFVDDVELILGKVEDPKKVQTLLFSATLPGWVQNIAARFLKQDKKTIDLVGNDKMKASNSVRHIALPCNKQAMSRLIPDIISLYSSGGSTIIFTETKDQASELSGLLPGARALHGDIQQSQREITMAGFRKGKFSTLVATNVAARGLDINDVQLIIQCEPPRDVEDYIHRSGRTGRAGNTGVAVMLYDSRKSGVSRIEKQAGIKFEHVSAPQPNDIARAVGMEAAEKITQVCDSVVPAFLAAAKELLESSGVSAEVLLAKALAKTAGFTEIKKRSLLTSMENHVTLLFEAGKPIYTPSFVCGVLKRILPDDKANSIEGLTLTADGQAAVFDVAQSDVDQFIAAARKNASVSLEVVKELPKLQEREPAQRRFGRPGGGGQGFNNRGRGGSRFGRGGGRGGGQRW</sequence>
<evidence type="ECO:0000256" key="6">
    <source>
        <dbReference type="ARBA" id="ARBA00022840"/>
    </source>
</evidence>
<evidence type="ECO:0000256" key="3">
    <source>
        <dbReference type="ARBA" id="ARBA00022741"/>
    </source>
</evidence>
<dbReference type="SMART" id="SM00487">
    <property type="entry name" value="DEXDc"/>
    <property type="match status" value="1"/>
</dbReference>
<feature type="domain" description="Helicase C-terminal" evidence="12">
    <location>
        <begin position="331"/>
        <end position="472"/>
    </location>
</feature>
<dbReference type="PROSITE" id="PS51192">
    <property type="entry name" value="HELICASE_ATP_BIND_1"/>
    <property type="match status" value="1"/>
</dbReference>
<dbReference type="PROSITE" id="PS51194">
    <property type="entry name" value="HELICASE_CTER"/>
    <property type="match status" value="1"/>
</dbReference>
<dbReference type="InterPro" id="IPR000629">
    <property type="entry name" value="RNA-helicase_DEAD-box_CS"/>
</dbReference>
<evidence type="ECO:0000256" key="10">
    <source>
        <dbReference type="SAM" id="MobiDB-lite"/>
    </source>
</evidence>
<evidence type="ECO:0000256" key="5">
    <source>
        <dbReference type="ARBA" id="ARBA00022806"/>
    </source>
</evidence>
<dbReference type="CDD" id="cd12937">
    <property type="entry name" value="GUCT_RH7_like"/>
    <property type="match status" value="1"/>
</dbReference>
<dbReference type="Proteomes" id="UP000504610">
    <property type="component" value="Unplaced"/>
</dbReference>
<proteinExistence type="inferred from homology"/>
<feature type="domain" description="Helicase ATP-binding" evidence="11">
    <location>
        <begin position="119"/>
        <end position="301"/>
    </location>
</feature>
<protein>
    <recommendedName>
        <fullName evidence="2">RNA helicase</fullName>
        <ecNumber evidence="2">3.6.4.13</ecNumber>
    </recommendedName>
</protein>
<dbReference type="Pfam" id="PF08152">
    <property type="entry name" value="GUCT"/>
    <property type="match status" value="1"/>
</dbReference>
<dbReference type="PANTHER" id="PTHR47963:SF8">
    <property type="entry name" value="ATP-DEPENDENT RNA HELICASE DEAD"/>
    <property type="match status" value="1"/>
</dbReference>
<dbReference type="Pfam" id="PF26142">
    <property type="entry name" value="DD_DDX21-DDX50"/>
    <property type="match status" value="1"/>
</dbReference>
<keyword evidence="5 9" id="KW-0347">Helicase</keyword>
<keyword evidence="7" id="KW-0694">RNA-binding</keyword>
<dbReference type="Gene3D" id="3.30.70.2280">
    <property type="match status" value="1"/>
</dbReference>
<dbReference type="SUPFAM" id="SSF52540">
    <property type="entry name" value="P-loop containing nucleoside triphosphate hydrolases"/>
    <property type="match status" value="1"/>
</dbReference>
<evidence type="ECO:0000256" key="7">
    <source>
        <dbReference type="ARBA" id="ARBA00022884"/>
    </source>
</evidence>
<keyword evidence="4 9" id="KW-0378">Hydrolase</keyword>
<dbReference type="GeneID" id="108828516"/>
<dbReference type="InterPro" id="IPR027417">
    <property type="entry name" value="P-loop_NTPase"/>
</dbReference>
<keyword evidence="6 9" id="KW-0067">ATP-binding</keyword>
<feature type="region of interest" description="Disordered" evidence="10">
    <location>
        <begin position="619"/>
        <end position="658"/>
    </location>
</feature>
<dbReference type="SUPFAM" id="SSF54928">
    <property type="entry name" value="RNA-binding domain, RBD"/>
    <property type="match status" value="1"/>
</dbReference>
<feature type="compositionally biased region" description="Gly residues" evidence="10">
    <location>
        <begin position="628"/>
        <end position="658"/>
    </location>
</feature>
<evidence type="ECO:0000313" key="13">
    <source>
        <dbReference type="Proteomes" id="UP000504610"/>
    </source>
</evidence>
<keyword evidence="3 9" id="KW-0547">Nucleotide-binding</keyword>
<dbReference type="InterPro" id="IPR011545">
    <property type="entry name" value="DEAD/DEAH_box_helicase_dom"/>
</dbReference>
<dbReference type="InterPro" id="IPR001650">
    <property type="entry name" value="Helicase_C-like"/>
</dbReference>
<evidence type="ECO:0000256" key="1">
    <source>
        <dbReference type="ARBA" id="ARBA00006517"/>
    </source>
</evidence>
<dbReference type="CDD" id="cd18787">
    <property type="entry name" value="SF2_C_DEAD"/>
    <property type="match status" value="1"/>
</dbReference>
<dbReference type="RefSeq" id="XP_018457739.2">
    <property type="nucleotide sequence ID" value="XM_018602237.2"/>
</dbReference>
<comment type="similarity">
    <text evidence="1">Belongs to the DEAD box helicase family. DDX21/DDX50 subfamily.</text>
</comment>
<dbReference type="EC" id="3.6.4.13" evidence="2"/>
<dbReference type="InterPro" id="IPR012562">
    <property type="entry name" value="GUCT"/>
</dbReference>
<dbReference type="InterPro" id="IPR035979">
    <property type="entry name" value="RBD_domain_sf"/>
</dbReference>
<dbReference type="KEGG" id="rsz:108828516"/>
<dbReference type="Gene3D" id="3.40.50.300">
    <property type="entry name" value="P-loop containing nucleotide triphosphate hydrolases"/>
    <property type="match status" value="2"/>
</dbReference>
<organism evidence="13 14">
    <name type="scientific">Raphanus sativus</name>
    <name type="common">Radish</name>
    <name type="synonym">Raphanus raphanistrum var. sativus</name>
    <dbReference type="NCBI Taxonomy" id="3726"/>
    <lineage>
        <taxon>Eukaryota</taxon>
        <taxon>Viridiplantae</taxon>
        <taxon>Streptophyta</taxon>
        <taxon>Embryophyta</taxon>
        <taxon>Tracheophyta</taxon>
        <taxon>Spermatophyta</taxon>
        <taxon>Magnoliopsida</taxon>
        <taxon>eudicotyledons</taxon>
        <taxon>Gunneridae</taxon>
        <taxon>Pentapetalae</taxon>
        <taxon>rosids</taxon>
        <taxon>malvids</taxon>
        <taxon>Brassicales</taxon>
        <taxon>Brassicaceae</taxon>
        <taxon>Brassiceae</taxon>
        <taxon>Raphanus</taxon>
    </lineage>
</organism>
<accession>A0A6J0LDM8</accession>
<keyword evidence="13" id="KW-1185">Reference proteome</keyword>
<reference evidence="14" key="1">
    <citation type="submission" date="2025-08" db="UniProtKB">
        <authorList>
            <consortium name="RefSeq"/>
        </authorList>
    </citation>
    <scope>IDENTIFICATION</scope>
    <source>
        <tissue evidence="14">Leaf</tissue>
    </source>
</reference>
<evidence type="ECO:0000256" key="4">
    <source>
        <dbReference type="ARBA" id="ARBA00022801"/>
    </source>
</evidence>
<name>A0A6J0LDM8_RAPSA</name>
<dbReference type="InterPro" id="IPR014001">
    <property type="entry name" value="Helicase_ATP-bd"/>
</dbReference>
<feature type="compositionally biased region" description="Basic and acidic residues" evidence="10">
    <location>
        <begin position="7"/>
        <end position="22"/>
    </location>
</feature>
<dbReference type="SMART" id="SM00490">
    <property type="entry name" value="HELICc"/>
    <property type="match status" value="1"/>
</dbReference>
<dbReference type="PROSITE" id="PS00039">
    <property type="entry name" value="DEAD_ATP_HELICASE"/>
    <property type="match status" value="1"/>
</dbReference>
<evidence type="ECO:0000256" key="8">
    <source>
        <dbReference type="ARBA" id="ARBA00047984"/>
    </source>
</evidence>
<dbReference type="Pfam" id="PF00271">
    <property type="entry name" value="Helicase_C"/>
    <property type="match status" value="1"/>
</dbReference>
<dbReference type="Pfam" id="PF00270">
    <property type="entry name" value="DEAD"/>
    <property type="match status" value="1"/>
</dbReference>
<dbReference type="GO" id="GO:0003723">
    <property type="term" value="F:RNA binding"/>
    <property type="evidence" value="ECO:0007669"/>
    <property type="project" value="UniProtKB-KW"/>
</dbReference>
<feature type="compositionally biased region" description="Basic residues" evidence="10">
    <location>
        <begin position="54"/>
        <end position="64"/>
    </location>
</feature>
<evidence type="ECO:0000256" key="9">
    <source>
        <dbReference type="RuleBase" id="RU000492"/>
    </source>
</evidence>
<gene>
    <name evidence="14" type="primary">LOC108828516</name>
</gene>
<dbReference type="PANTHER" id="PTHR47963">
    <property type="entry name" value="DEAD-BOX ATP-DEPENDENT RNA HELICASE 47, MITOCHONDRIAL"/>
    <property type="match status" value="1"/>
</dbReference>
<dbReference type="OrthoDB" id="4255at2759"/>
<evidence type="ECO:0000256" key="2">
    <source>
        <dbReference type="ARBA" id="ARBA00012552"/>
    </source>
</evidence>